<protein>
    <submittedName>
        <fullName evidence="1">Uncharacterized protein</fullName>
    </submittedName>
</protein>
<name>A0A9Q1FII2_SYNKA</name>
<evidence type="ECO:0000313" key="2">
    <source>
        <dbReference type="Proteomes" id="UP001152622"/>
    </source>
</evidence>
<dbReference type="Proteomes" id="UP001152622">
    <property type="component" value="Chromosome 5"/>
</dbReference>
<evidence type="ECO:0000313" key="1">
    <source>
        <dbReference type="EMBL" id="KAJ8359488.1"/>
    </source>
</evidence>
<organism evidence="1 2">
    <name type="scientific">Synaphobranchus kaupii</name>
    <name type="common">Kaup's arrowtooth eel</name>
    <dbReference type="NCBI Taxonomy" id="118154"/>
    <lineage>
        <taxon>Eukaryota</taxon>
        <taxon>Metazoa</taxon>
        <taxon>Chordata</taxon>
        <taxon>Craniata</taxon>
        <taxon>Vertebrata</taxon>
        <taxon>Euteleostomi</taxon>
        <taxon>Actinopterygii</taxon>
        <taxon>Neopterygii</taxon>
        <taxon>Teleostei</taxon>
        <taxon>Anguilliformes</taxon>
        <taxon>Synaphobranchidae</taxon>
        <taxon>Synaphobranchus</taxon>
    </lineage>
</organism>
<dbReference type="EMBL" id="JAINUF010000005">
    <property type="protein sequence ID" value="KAJ8359488.1"/>
    <property type="molecule type" value="Genomic_DNA"/>
</dbReference>
<comment type="caution">
    <text evidence="1">The sequence shown here is derived from an EMBL/GenBank/DDBJ whole genome shotgun (WGS) entry which is preliminary data.</text>
</comment>
<accession>A0A9Q1FII2</accession>
<sequence length="104" mass="11379">MRKHDGAAGELGPRRRDFAACAVGAQNAAGNRPPACRLSRTQQPLSAVRHFTRFQRYLRDALRLKSTLRPDGFLIPPPSLHLSAPFFGVSLFSGCGLITQSPCF</sequence>
<reference evidence="1" key="1">
    <citation type="journal article" date="2023" name="Science">
        <title>Genome structures resolve the early diversification of teleost fishes.</title>
        <authorList>
            <person name="Parey E."/>
            <person name="Louis A."/>
            <person name="Montfort J."/>
            <person name="Bouchez O."/>
            <person name="Roques C."/>
            <person name="Iampietro C."/>
            <person name="Lluch J."/>
            <person name="Castinel A."/>
            <person name="Donnadieu C."/>
            <person name="Desvignes T."/>
            <person name="Floi Bucao C."/>
            <person name="Jouanno E."/>
            <person name="Wen M."/>
            <person name="Mejri S."/>
            <person name="Dirks R."/>
            <person name="Jansen H."/>
            <person name="Henkel C."/>
            <person name="Chen W.J."/>
            <person name="Zahm M."/>
            <person name="Cabau C."/>
            <person name="Klopp C."/>
            <person name="Thompson A.W."/>
            <person name="Robinson-Rechavi M."/>
            <person name="Braasch I."/>
            <person name="Lecointre G."/>
            <person name="Bobe J."/>
            <person name="Postlethwait J.H."/>
            <person name="Berthelot C."/>
            <person name="Roest Crollius H."/>
            <person name="Guiguen Y."/>
        </authorList>
    </citation>
    <scope>NUCLEOTIDE SEQUENCE</scope>
    <source>
        <strain evidence="1">WJC10195</strain>
    </source>
</reference>
<keyword evidence="2" id="KW-1185">Reference proteome</keyword>
<proteinExistence type="predicted"/>
<dbReference type="AlphaFoldDB" id="A0A9Q1FII2"/>
<gene>
    <name evidence="1" type="ORF">SKAU_G00160130</name>
</gene>